<dbReference type="Gene3D" id="3.10.129.10">
    <property type="entry name" value="Hotdog Thioesterase"/>
    <property type="match status" value="1"/>
</dbReference>
<dbReference type="InterPro" id="IPR002539">
    <property type="entry name" value="MaoC-like_dom"/>
</dbReference>
<comment type="caution">
    <text evidence="2">The sequence shown here is derived from an EMBL/GenBank/DDBJ whole genome shotgun (WGS) entry which is preliminary data.</text>
</comment>
<dbReference type="InterPro" id="IPR029069">
    <property type="entry name" value="HotDog_dom_sf"/>
</dbReference>
<proteinExistence type="predicted"/>
<keyword evidence="3" id="KW-1185">Reference proteome</keyword>
<evidence type="ECO:0000313" key="3">
    <source>
        <dbReference type="Proteomes" id="UP001143391"/>
    </source>
</evidence>
<protein>
    <submittedName>
        <fullName evidence="2">Dehydratase</fullName>
    </submittedName>
</protein>
<dbReference type="RefSeq" id="WP_275706544.1">
    <property type="nucleotide sequence ID" value="NZ_JANCMW010000006.1"/>
</dbReference>
<feature type="domain" description="MaoC-like" evidence="1">
    <location>
        <begin position="16"/>
        <end position="115"/>
    </location>
</feature>
<dbReference type="PANTHER" id="PTHR43664">
    <property type="entry name" value="MONOAMINE OXIDASE-RELATED"/>
    <property type="match status" value="1"/>
</dbReference>
<dbReference type="Proteomes" id="UP001143391">
    <property type="component" value="Unassembled WGS sequence"/>
</dbReference>
<dbReference type="PANTHER" id="PTHR43664:SF1">
    <property type="entry name" value="BETA-METHYLMALYL-COA DEHYDRATASE"/>
    <property type="match status" value="1"/>
</dbReference>
<reference evidence="2" key="1">
    <citation type="submission" date="2022-07" db="EMBL/GenBank/DDBJ databases">
        <title>Marinobacter iranensis a new bacterium isolate from a hipersaline lake in Iran.</title>
        <authorList>
            <person name="Mohammad A.M.A."/>
            <person name="Cristina S.-P."/>
            <person name="Antonio V."/>
        </authorList>
    </citation>
    <scope>NUCLEOTIDE SEQUENCE</scope>
    <source>
        <strain evidence="2">71-i</strain>
    </source>
</reference>
<sequence length="159" mass="17155">MGLTYEEFKIDSRWVTQARTVTEADVSLFCGLSGDFNPLHSDTEFCAGSSFGERVAHGPLVQSIAIGLMSQLNLINGTARGLLNVNWDFRAPVRIGDTVHACVSVVSTRPAKNGAGIVTLRLLVINQTGTTVQDGTMMLLMDSASSKRELVEVRPAETQ</sequence>
<evidence type="ECO:0000313" key="2">
    <source>
        <dbReference type="EMBL" id="MDF0750845.1"/>
    </source>
</evidence>
<organism evidence="2 3">
    <name type="scientific">Marinobacter iranensis</name>
    <dbReference type="NCBI Taxonomy" id="2962607"/>
    <lineage>
        <taxon>Bacteria</taxon>
        <taxon>Pseudomonadati</taxon>
        <taxon>Pseudomonadota</taxon>
        <taxon>Gammaproteobacteria</taxon>
        <taxon>Pseudomonadales</taxon>
        <taxon>Marinobacteraceae</taxon>
        <taxon>Marinobacter</taxon>
    </lineage>
</organism>
<dbReference type="SUPFAM" id="SSF54637">
    <property type="entry name" value="Thioesterase/thiol ester dehydrase-isomerase"/>
    <property type="match status" value="1"/>
</dbReference>
<evidence type="ECO:0000259" key="1">
    <source>
        <dbReference type="Pfam" id="PF01575"/>
    </source>
</evidence>
<gene>
    <name evidence="2" type="ORF">NLU14_11470</name>
</gene>
<accession>A0ABT5YAZ9</accession>
<dbReference type="EMBL" id="JANCMW010000006">
    <property type="protein sequence ID" value="MDF0750845.1"/>
    <property type="molecule type" value="Genomic_DNA"/>
</dbReference>
<dbReference type="Pfam" id="PF01575">
    <property type="entry name" value="MaoC_dehydratas"/>
    <property type="match status" value="1"/>
</dbReference>
<name>A0ABT5YAZ9_9GAMM</name>
<dbReference type="InterPro" id="IPR052342">
    <property type="entry name" value="MCH/BMMD"/>
</dbReference>